<keyword evidence="2" id="KW-1185">Reference proteome</keyword>
<reference evidence="2" key="1">
    <citation type="submission" date="2024-04" db="EMBL/GenBank/DDBJ databases">
        <authorList>
            <person name="Shaw F."/>
            <person name="Minotto A."/>
        </authorList>
    </citation>
    <scope>NUCLEOTIDE SEQUENCE [LARGE SCALE GENOMIC DNA]</scope>
</reference>
<gene>
    <name evidence="1" type="ORF">GFSPODELE1_LOCUS616</name>
</gene>
<sequence>MAQGIPPRTSLYGVHLTFQRHATSVLSLRNDLAHIPSSLSSFSNETCYGLGSDLGTFLYWFGERLLDGWVDIAIRLRLRSIRRALKHRGSAHSVDGIKARYIRHACEDLLELCSDYYSLRIRRRAFDLLLTLLKPLDAWSFILLESNFVQVLSAYRLEPCSDLIIATRFDEIVQIVALLSACPCRCEACMHALRQNDIHIQTCCDPCGQRYQIVHCSRKAVLRRLFEKIHLHRNHI</sequence>
<dbReference type="EMBL" id="OZ037944">
    <property type="protein sequence ID" value="CAL1695165.1"/>
    <property type="molecule type" value="Genomic_DNA"/>
</dbReference>
<accession>A0ABP1CHJ0</accession>
<organism evidence="1 2">
    <name type="scientific">Somion occarium</name>
    <dbReference type="NCBI Taxonomy" id="3059160"/>
    <lineage>
        <taxon>Eukaryota</taxon>
        <taxon>Fungi</taxon>
        <taxon>Dikarya</taxon>
        <taxon>Basidiomycota</taxon>
        <taxon>Agaricomycotina</taxon>
        <taxon>Agaricomycetes</taxon>
        <taxon>Polyporales</taxon>
        <taxon>Cerrenaceae</taxon>
        <taxon>Somion</taxon>
    </lineage>
</organism>
<name>A0ABP1CHJ0_9APHY</name>
<evidence type="ECO:0000313" key="2">
    <source>
        <dbReference type="Proteomes" id="UP001497453"/>
    </source>
</evidence>
<evidence type="ECO:0000313" key="1">
    <source>
        <dbReference type="EMBL" id="CAL1695165.1"/>
    </source>
</evidence>
<protein>
    <submittedName>
        <fullName evidence="1">Uncharacterized protein</fullName>
    </submittedName>
</protein>
<dbReference type="Proteomes" id="UP001497453">
    <property type="component" value="Chromosome 1"/>
</dbReference>
<proteinExistence type="predicted"/>